<dbReference type="AlphaFoldDB" id="A0AAV3RME6"/>
<sequence>MTTFLKYVDTKTWKVVLTGWTPPMQAVAERGGRVMISKCSVAKEAWKILQTTYDGTAKVRMSRLQQLTTKWETAKMKDDESITAYNTRINDMANQAFGLGEPMSNEKKVRKVLRSLAKRFESKVTTIEES</sequence>
<evidence type="ECO:0000313" key="2">
    <source>
        <dbReference type="Proteomes" id="UP001454036"/>
    </source>
</evidence>
<evidence type="ECO:0008006" key="3">
    <source>
        <dbReference type="Google" id="ProtNLM"/>
    </source>
</evidence>
<name>A0AAV3RME6_LITER</name>
<keyword evidence="2" id="KW-1185">Reference proteome</keyword>
<dbReference type="Pfam" id="PF14223">
    <property type="entry name" value="Retrotran_gag_2"/>
    <property type="match status" value="1"/>
</dbReference>
<proteinExistence type="predicted"/>
<gene>
    <name evidence="1" type="ORF">LIER_29932</name>
</gene>
<dbReference type="EMBL" id="BAABME010010477">
    <property type="protein sequence ID" value="GAA0179111.1"/>
    <property type="molecule type" value="Genomic_DNA"/>
</dbReference>
<dbReference type="Proteomes" id="UP001454036">
    <property type="component" value="Unassembled WGS sequence"/>
</dbReference>
<accession>A0AAV3RME6</accession>
<organism evidence="1 2">
    <name type="scientific">Lithospermum erythrorhizon</name>
    <name type="common">Purple gromwell</name>
    <name type="synonym">Lithospermum officinale var. erythrorhizon</name>
    <dbReference type="NCBI Taxonomy" id="34254"/>
    <lineage>
        <taxon>Eukaryota</taxon>
        <taxon>Viridiplantae</taxon>
        <taxon>Streptophyta</taxon>
        <taxon>Embryophyta</taxon>
        <taxon>Tracheophyta</taxon>
        <taxon>Spermatophyta</taxon>
        <taxon>Magnoliopsida</taxon>
        <taxon>eudicotyledons</taxon>
        <taxon>Gunneridae</taxon>
        <taxon>Pentapetalae</taxon>
        <taxon>asterids</taxon>
        <taxon>lamiids</taxon>
        <taxon>Boraginales</taxon>
        <taxon>Boraginaceae</taxon>
        <taxon>Boraginoideae</taxon>
        <taxon>Lithospermeae</taxon>
        <taxon>Lithospermum</taxon>
    </lineage>
</organism>
<comment type="caution">
    <text evidence="1">The sequence shown here is derived from an EMBL/GenBank/DDBJ whole genome shotgun (WGS) entry which is preliminary data.</text>
</comment>
<reference evidence="1 2" key="1">
    <citation type="submission" date="2024-01" db="EMBL/GenBank/DDBJ databases">
        <title>The complete chloroplast genome sequence of Lithospermum erythrorhizon: insights into the phylogenetic relationship among Boraginaceae species and the maternal lineages of purple gromwells.</title>
        <authorList>
            <person name="Okada T."/>
            <person name="Watanabe K."/>
        </authorList>
    </citation>
    <scope>NUCLEOTIDE SEQUENCE [LARGE SCALE GENOMIC DNA]</scope>
</reference>
<dbReference type="PANTHER" id="PTHR35317">
    <property type="entry name" value="OS04G0629600 PROTEIN"/>
    <property type="match status" value="1"/>
</dbReference>
<protein>
    <recommendedName>
        <fullName evidence="3">Gag-pol polyprotein</fullName>
    </recommendedName>
</protein>
<evidence type="ECO:0000313" key="1">
    <source>
        <dbReference type="EMBL" id="GAA0179111.1"/>
    </source>
</evidence>
<dbReference type="PANTHER" id="PTHR35317:SF35">
    <property type="entry name" value="DUF4219 DOMAIN-CONTAINING PROTEIN"/>
    <property type="match status" value="1"/>
</dbReference>